<organism evidence="2 3">
    <name type="scientific">Ceratodon purpureus</name>
    <name type="common">Fire moss</name>
    <name type="synonym">Dicranum purpureum</name>
    <dbReference type="NCBI Taxonomy" id="3225"/>
    <lineage>
        <taxon>Eukaryota</taxon>
        <taxon>Viridiplantae</taxon>
        <taxon>Streptophyta</taxon>
        <taxon>Embryophyta</taxon>
        <taxon>Bryophyta</taxon>
        <taxon>Bryophytina</taxon>
        <taxon>Bryopsida</taxon>
        <taxon>Dicranidae</taxon>
        <taxon>Pseudoditrichales</taxon>
        <taxon>Ditrichaceae</taxon>
        <taxon>Ceratodon</taxon>
    </lineage>
</organism>
<feature type="region of interest" description="Disordered" evidence="1">
    <location>
        <begin position="1"/>
        <end position="56"/>
    </location>
</feature>
<name>A0A8T0IUV8_CERPU</name>
<dbReference type="EMBL" id="CM026422">
    <property type="protein sequence ID" value="KAG0586491.1"/>
    <property type="molecule type" value="Genomic_DNA"/>
</dbReference>
<keyword evidence="3" id="KW-1185">Reference proteome</keyword>
<evidence type="ECO:0000313" key="2">
    <source>
        <dbReference type="EMBL" id="KAG0586491.1"/>
    </source>
</evidence>
<comment type="caution">
    <text evidence="2">The sequence shown here is derived from an EMBL/GenBank/DDBJ whole genome shotgun (WGS) entry which is preliminary data.</text>
</comment>
<sequence>MARELQGEPALNDNEASVREPVTATTISARVLKPTNTNPPSAAAHHGSNTALSTPSSCAKYGSCPSHTGMRNVSRLWVGACCDVTT</sequence>
<proteinExistence type="predicted"/>
<evidence type="ECO:0000313" key="3">
    <source>
        <dbReference type="Proteomes" id="UP000822688"/>
    </source>
</evidence>
<protein>
    <submittedName>
        <fullName evidence="2">Uncharacterized protein</fullName>
    </submittedName>
</protein>
<reference evidence="2" key="1">
    <citation type="submission" date="2020-06" db="EMBL/GenBank/DDBJ databases">
        <title>WGS assembly of Ceratodon purpureus strain R40.</title>
        <authorList>
            <person name="Carey S.B."/>
            <person name="Jenkins J."/>
            <person name="Shu S."/>
            <person name="Lovell J.T."/>
            <person name="Sreedasyam A."/>
            <person name="Maumus F."/>
            <person name="Tiley G.P."/>
            <person name="Fernandez-Pozo N."/>
            <person name="Barry K."/>
            <person name="Chen C."/>
            <person name="Wang M."/>
            <person name="Lipzen A."/>
            <person name="Daum C."/>
            <person name="Saski C.A."/>
            <person name="Payton A.C."/>
            <person name="Mcbreen J.C."/>
            <person name="Conrad R.E."/>
            <person name="Kollar L.M."/>
            <person name="Olsson S."/>
            <person name="Huttunen S."/>
            <person name="Landis J.B."/>
            <person name="Wickett N.J."/>
            <person name="Johnson M.G."/>
            <person name="Rensing S.A."/>
            <person name="Grimwood J."/>
            <person name="Schmutz J."/>
            <person name="Mcdaniel S.F."/>
        </authorList>
    </citation>
    <scope>NUCLEOTIDE SEQUENCE</scope>
    <source>
        <strain evidence="2">R40</strain>
    </source>
</reference>
<feature type="compositionally biased region" description="Polar residues" evidence="1">
    <location>
        <begin position="23"/>
        <end position="40"/>
    </location>
</feature>
<accession>A0A8T0IUV8</accession>
<feature type="compositionally biased region" description="Polar residues" evidence="1">
    <location>
        <begin position="47"/>
        <end position="56"/>
    </location>
</feature>
<gene>
    <name evidence="2" type="ORF">KC19_2G095000</name>
</gene>
<evidence type="ECO:0000256" key="1">
    <source>
        <dbReference type="SAM" id="MobiDB-lite"/>
    </source>
</evidence>
<dbReference type="AlphaFoldDB" id="A0A8T0IUV8"/>
<dbReference type="Proteomes" id="UP000822688">
    <property type="component" value="Chromosome 2"/>
</dbReference>